<feature type="region of interest" description="Disordered" evidence="1">
    <location>
        <begin position="1"/>
        <end position="41"/>
    </location>
</feature>
<sequence>MKPDPSNMVSRILPKVDGPPADTTKEPKKESPDTQPDPLPMEMPELVDVLRYALHSTRLACAEVNQGLQRFRDEQAGRVVNQQAQITFLQASVDRLCQGNEALQADLDTQRANYNLVVGDMVRLCEERQHTLGEKQHALEEKQHALEERDAALLERDLNSLMLDQYRDETTEKQTMLNAKKAEIECLAAKFVSVEAELCALRNQCCQHAMREVEARPSTGAAMSAKHRTRRRRNRRARRGEVSPPYYTVHHQSGAQP</sequence>
<feature type="compositionally biased region" description="Basic and acidic residues" evidence="1">
    <location>
        <begin position="23"/>
        <end position="32"/>
    </location>
</feature>
<gene>
    <name evidence="2" type="ORF">PG994_010193</name>
</gene>
<dbReference type="GeneID" id="92094665"/>
<keyword evidence="3" id="KW-1185">Reference proteome</keyword>
<organism evidence="2 3">
    <name type="scientific">Apiospora phragmitis</name>
    <dbReference type="NCBI Taxonomy" id="2905665"/>
    <lineage>
        <taxon>Eukaryota</taxon>
        <taxon>Fungi</taxon>
        <taxon>Dikarya</taxon>
        <taxon>Ascomycota</taxon>
        <taxon>Pezizomycotina</taxon>
        <taxon>Sordariomycetes</taxon>
        <taxon>Xylariomycetidae</taxon>
        <taxon>Amphisphaeriales</taxon>
        <taxon>Apiosporaceae</taxon>
        <taxon>Apiospora</taxon>
    </lineage>
</organism>
<name>A0ABR1TP83_9PEZI</name>
<evidence type="ECO:0000313" key="3">
    <source>
        <dbReference type="Proteomes" id="UP001480595"/>
    </source>
</evidence>
<feature type="region of interest" description="Disordered" evidence="1">
    <location>
        <begin position="217"/>
        <end position="257"/>
    </location>
</feature>
<comment type="caution">
    <text evidence="2">The sequence shown here is derived from an EMBL/GenBank/DDBJ whole genome shotgun (WGS) entry which is preliminary data.</text>
</comment>
<proteinExistence type="predicted"/>
<dbReference type="Proteomes" id="UP001480595">
    <property type="component" value="Unassembled WGS sequence"/>
</dbReference>
<evidence type="ECO:0000313" key="2">
    <source>
        <dbReference type="EMBL" id="KAK8048463.1"/>
    </source>
</evidence>
<evidence type="ECO:0000256" key="1">
    <source>
        <dbReference type="SAM" id="MobiDB-lite"/>
    </source>
</evidence>
<feature type="compositionally biased region" description="Basic residues" evidence="1">
    <location>
        <begin position="225"/>
        <end position="238"/>
    </location>
</feature>
<reference evidence="2 3" key="1">
    <citation type="submission" date="2023-01" db="EMBL/GenBank/DDBJ databases">
        <title>Analysis of 21 Apiospora genomes using comparative genomics revels a genus with tremendous synthesis potential of carbohydrate active enzymes and secondary metabolites.</title>
        <authorList>
            <person name="Sorensen T."/>
        </authorList>
    </citation>
    <scope>NUCLEOTIDE SEQUENCE [LARGE SCALE GENOMIC DNA]</scope>
    <source>
        <strain evidence="2 3">CBS 135458</strain>
    </source>
</reference>
<accession>A0ABR1TP83</accession>
<dbReference type="RefSeq" id="XP_066710712.1">
    <property type="nucleotide sequence ID" value="XM_066861602.1"/>
</dbReference>
<protein>
    <submittedName>
        <fullName evidence="2">Uncharacterized protein</fullName>
    </submittedName>
</protein>
<dbReference type="EMBL" id="JAQQWL010000011">
    <property type="protein sequence ID" value="KAK8048463.1"/>
    <property type="molecule type" value="Genomic_DNA"/>
</dbReference>